<feature type="domain" description="Probable ubiquitin-like-specific protease 2A/B PH" evidence="2">
    <location>
        <begin position="233"/>
        <end position="275"/>
    </location>
</feature>
<organism evidence="3 4">
    <name type="scientific">Canavalia gladiata</name>
    <name type="common">Sword bean</name>
    <name type="synonym">Dolichos gladiatus</name>
    <dbReference type="NCBI Taxonomy" id="3824"/>
    <lineage>
        <taxon>Eukaryota</taxon>
        <taxon>Viridiplantae</taxon>
        <taxon>Streptophyta</taxon>
        <taxon>Embryophyta</taxon>
        <taxon>Tracheophyta</taxon>
        <taxon>Spermatophyta</taxon>
        <taxon>Magnoliopsida</taxon>
        <taxon>eudicotyledons</taxon>
        <taxon>Gunneridae</taxon>
        <taxon>Pentapetalae</taxon>
        <taxon>rosids</taxon>
        <taxon>fabids</taxon>
        <taxon>Fabales</taxon>
        <taxon>Fabaceae</taxon>
        <taxon>Papilionoideae</taxon>
        <taxon>50 kb inversion clade</taxon>
        <taxon>NPAAA clade</taxon>
        <taxon>indigoferoid/millettioid clade</taxon>
        <taxon>Phaseoleae</taxon>
        <taxon>Canavalia</taxon>
    </lineage>
</organism>
<dbReference type="Pfam" id="PF25352">
    <property type="entry name" value="PH_ULP"/>
    <property type="match status" value="1"/>
</dbReference>
<dbReference type="InterPro" id="IPR057375">
    <property type="entry name" value="ULP2A/B_PH"/>
</dbReference>
<dbReference type="EMBL" id="JAYMYQ010000004">
    <property type="protein sequence ID" value="KAK7339293.1"/>
    <property type="molecule type" value="Genomic_DNA"/>
</dbReference>
<keyword evidence="4" id="KW-1185">Reference proteome</keyword>
<dbReference type="Proteomes" id="UP001367508">
    <property type="component" value="Unassembled WGS sequence"/>
</dbReference>
<evidence type="ECO:0000313" key="4">
    <source>
        <dbReference type="Proteomes" id="UP001367508"/>
    </source>
</evidence>
<feature type="region of interest" description="Disordered" evidence="1">
    <location>
        <begin position="283"/>
        <end position="302"/>
    </location>
</feature>
<reference evidence="3 4" key="1">
    <citation type="submission" date="2024-01" db="EMBL/GenBank/DDBJ databases">
        <title>The genomes of 5 underutilized Papilionoideae crops provide insights into root nodulation and disease resistanc.</title>
        <authorList>
            <person name="Jiang F."/>
        </authorList>
    </citation>
    <scope>NUCLEOTIDE SEQUENCE [LARGE SCALE GENOMIC DNA]</scope>
    <source>
        <strain evidence="3">LVBAO_FW01</strain>
        <tissue evidence="3">Leaves</tissue>
    </source>
</reference>
<feature type="compositionally biased region" description="Polar residues" evidence="1">
    <location>
        <begin position="194"/>
        <end position="203"/>
    </location>
</feature>
<gene>
    <name evidence="3" type="ORF">VNO77_19951</name>
</gene>
<dbReference type="AlphaFoldDB" id="A0AAN9LTJ2"/>
<comment type="caution">
    <text evidence="3">The sequence shown here is derived from an EMBL/GenBank/DDBJ whole genome shotgun (WGS) entry which is preliminary data.</text>
</comment>
<accession>A0AAN9LTJ2</accession>
<feature type="region of interest" description="Disordered" evidence="1">
    <location>
        <begin position="194"/>
        <end position="217"/>
    </location>
</feature>
<sequence>MYYQEYRHAFVYGLSSNHMPPGHAFVPLELHDRSIPQDYEHPPSSGSAETRGVEEAEVGTRFGYEHSSTILLVNGTSLQHQNDLRPKESWREIEEKKEEKPILARENKEEHIWEQGCMEVSIEACYIRNHDTPVPFYSQASPSEPPDAVSNELPLSSSEKPFLIECSFRVNVDHNTEASVVDALTRKMEALQAVHSTHGMSSSKRQRSEGSKRPSTVPMILENKSYTKWAPPSQANHTTDSSSLKELEIAVVDSNWSFRHKQIITLNMGYLAIWNVVPHKDVEGNETGSSGSKRYFTTGHIH</sequence>
<name>A0AAN9LTJ2_CANGL</name>
<evidence type="ECO:0000259" key="2">
    <source>
        <dbReference type="Pfam" id="PF25352"/>
    </source>
</evidence>
<evidence type="ECO:0000256" key="1">
    <source>
        <dbReference type="SAM" id="MobiDB-lite"/>
    </source>
</evidence>
<protein>
    <recommendedName>
        <fullName evidence="2">Probable ubiquitin-like-specific protease 2A/B PH domain-containing protein</fullName>
    </recommendedName>
</protein>
<evidence type="ECO:0000313" key="3">
    <source>
        <dbReference type="EMBL" id="KAK7339293.1"/>
    </source>
</evidence>
<feature type="region of interest" description="Disordered" evidence="1">
    <location>
        <begin position="35"/>
        <end position="55"/>
    </location>
</feature>
<proteinExistence type="predicted"/>